<dbReference type="Gene3D" id="3.40.50.2000">
    <property type="entry name" value="Glycogen Phosphorylase B"/>
    <property type="match status" value="3"/>
</dbReference>
<proteinExistence type="predicted"/>
<keyword evidence="4" id="KW-1185">Reference proteome</keyword>
<organism evidence="3 4">
    <name type="scientific">Sphingomonas bisphenolicum</name>
    <dbReference type="NCBI Taxonomy" id="296544"/>
    <lineage>
        <taxon>Bacteria</taxon>
        <taxon>Pseudomonadati</taxon>
        <taxon>Pseudomonadota</taxon>
        <taxon>Alphaproteobacteria</taxon>
        <taxon>Sphingomonadales</taxon>
        <taxon>Sphingomonadaceae</taxon>
        <taxon>Sphingomonas</taxon>
    </lineage>
</organism>
<gene>
    <name evidence="3" type="ORF">SBA_ch1_36220</name>
</gene>
<feature type="domain" description="Glycosyl transferase family 1" evidence="2">
    <location>
        <begin position="614"/>
        <end position="751"/>
    </location>
</feature>
<evidence type="ECO:0000313" key="4">
    <source>
        <dbReference type="Proteomes" id="UP001059971"/>
    </source>
</evidence>
<sequence length="1082" mass="119324">MHIWIDGQCLQTASNVRGIGRYVSELLRALHLRTDVQLTVSFNANLKHQAVAARTYLADTLPNVRIETWYGTASAGEIAHGYTPQRIADDRILAAHINAIAPDVALCPSSFEGFEDNSSPLVTLDDVECPTACIFHDAIPHRFPERYFHHPNIAPAYYRRFYSLPKYDFVLCNSDFTQDEYRELFDKDNCVTIGAGLPADFEELLAADLTNVKLPKALTAYILYVGGLDWRKNVGMLVKALARIPDVQSGMMQFVLAGDHSEPELAPLRNLWAANGLPDDGLVVTGWVSDAQLVKLYRNASIAVQPSLMEGFGLAALEAMASGCPFIAARGGAVGEVVAREDLLFDGQTPDELAKLLSHILKDTSFRQDAVAFGKQRTKEFSWEKSAEITVSALRAMLEEKLVSAPSRAPAIEARPANAAPPRLIMDVTSTAQSTLLSGIQRVIHRLTTALVNSDTPSVSETVLSYADDSSGWYRMKNLSNAAITRNPLDSLPYSADDSYFLIDSSWGYPEIQGPRLLNAMAMGQTVVHGIHDIGPLTKPGMTIESMPAVFRRWFEFILGHSTGIICVSRAVADEVYALLEAIELPRPMNVGYIRLGADFSAAPADPEWLDFLGDRPTFMMVGTIEPRKGHSIVLDAFERLWSRGVDVNLMLIGKPGWNTRILYERIKVHPEAERRLFLREEVRDGQLRAAYSAVNALIMASYLEGFGLPVVEAGHFGCPVILSDIPVFREVGQGAPVAQYFEMGNAGALAQVVEEMAGQDRLAYPQDGTAWPTWEGTAQEVRDIILGDNWYRRYRPRNLSPNAVPALIGNIRMRQPLDLPDRKHSFRYVEGPMVSDDGRRLQFIIALRNESSKLWSSNGLPGKGMEINIGSHIVAEDGAMLDYENPRTPIPFVLPPGDELYLPIYVNADWLARGARYVDVEVVQEAVDWFGTTFRLDLTQPPVSPGKDRDGSIADLRPMLLREPFSVPGQSGKFLLLGLMNATHHGIDMSDHASGDVLRIAMLDDSSRSIGDCKIVSSFSRLDPAGYGLLTVQCPARAFVQADSLAILLGNQDQVEWRLKLVSGKISRVSQVEPIPADQPA</sequence>
<keyword evidence="1" id="KW-0808">Transferase</keyword>
<dbReference type="SUPFAM" id="SSF53756">
    <property type="entry name" value="UDP-Glycosyltransferase/glycogen phosphorylase"/>
    <property type="match status" value="2"/>
</dbReference>
<evidence type="ECO:0000259" key="2">
    <source>
        <dbReference type="Pfam" id="PF00534"/>
    </source>
</evidence>
<dbReference type="RefSeq" id="WP_261935434.1">
    <property type="nucleotide sequence ID" value="NZ_AP018817.1"/>
</dbReference>
<dbReference type="Pfam" id="PF00534">
    <property type="entry name" value="Glycos_transf_1"/>
    <property type="match status" value="2"/>
</dbReference>
<accession>A0ABN5WJS9</accession>
<protein>
    <recommendedName>
        <fullName evidence="2">Glycosyl transferase family 1 domain-containing protein</fullName>
    </recommendedName>
</protein>
<dbReference type="Proteomes" id="UP001059971">
    <property type="component" value="Chromosome 1"/>
</dbReference>
<dbReference type="PANTHER" id="PTHR46401:SF2">
    <property type="entry name" value="GLYCOSYLTRANSFERASE WBBK-RELATED"/>
    <property type="match status" value="1"/>
</dbReference>
<name>A0ABN5WJS9_9SPHN</name>
<dbReference type="InterPro" id="IPR001296">
    <property type="entry name" value="Glyco_trans_1"/>
</dbReference>
<reference evidence="3" key="1">
    <citation type="submission" date="2018-07" db="EMBL/GenBank/DDBJ databases">
        <title>Complete genome sequence of Sphingomonas bisphenolicum strain AO1, a bisphenol A degradative bacterium isolated from Japanese farm field.</title>
        <authorList>
            <person name="Murakami M."/>
            <person name="Koh M."/>
            <person name="Koba S."/>
            <person name="Matsumura Y."/>
        </authorList>
    </citation>
    <scope>NUCLEOTIDE SEQUENCE</scope>
    <source>
        <strain evidence="3">AO1</strain>
    </source>
</reference>
<dbReference type="EMBL" id="AP018817">
    <property type="protein sequence ID" value="BBF71422.1"/>
    <property type="molecule type" value="Genomic_DNA"/>
</dbReference>
<dbReference type="PANTHER" id="PTHR46401">
    <property type="entry name" value="GLYCOSYLTRANSFERASE WBBK-RELATED"/>
    <property type="match status" value="1"/>
</dbReference>
<evidence type="ECO:0000256" key="1">
    <source>
        <dbReference type="ARBA" id="ARBA00022679"/>
    </source>
</evidence>
<dbReference type="CDD" id="cd03809">
    <property type="entry name" value="GT4_MtfB-like"/>
    <property type="match status" value="2"/>
</dbReference>
<evidence type="ECO:0000313" key="3">
    <source>
        <dbReference type="EMBL" id="BBF71422.1"/>
    </source>
</evidence>
<feature type="domain" description="Glycosyl transferase family 1" evidence="2">
    <location>
        <begin position="220"/>
        <end position="376"/>
    </location>
</feature>